<keyword evidence="10 21" id="KW-0418">Kinase</keyword>
<dbReference type="GO" id="GO:0005524">
    <property type="term" value="F:ATP binding"/>
    <property type="evidence" value="ECO:0007669"/>
    <property type="project" value="UniProtKB-KW"/>
</dbReference>
<sequence>MLRRQWIVLLMAVAVALVLGVVYLITAVPMYTATTRVLIDRGNSEIVQQLSTIGGALDDEASVLSQVELLKSDSIGLSTVDRLRLQDNPQFMASSSSAISMAVGLLRSGLAELGSGNGGDNSAVDPAEAKRRSALARVQGGLSVQRVGRAYVLEIAFTAVTPGLAAQVADGIAESYLNDKLDAKYQATRRAGEWLQDRIEELRQQSLESDLAVQKFRAAHGLVQAGNTLVSDQQLTELNSALIVARADTARAQARYDRIQEIIASGKTDAIVTDALGSSVINTLREKYLNASKLEADITRRLGPDHIQAVRLRQEMSEYERLMFDELRRIAESYQSELEVARSRERNITEGVRNATNVSVAASETQVQLRELERSSETYRNLYQTFLQRYQEAVQQQSFPVTEARIITRPVPPGGPSSPRKGLVLVASVLLGLMAGGAIAAFREFRDRFFRTGDQVRDILGLEYLGATPEIVKKNNESVEPAAPGRVHFRSTISNFSLAYPLSSFSETLRSCKIAVDVNVQKPNKVVGFVSCLPGEGKSTIAVNFAQIAAKSGRTLLIDCDLRNPGATRMLGQHAEAGLLEVLTAGVPYKSLLLSDAESGLDFLPVIVKRRITHSSELLASPQMQQLLSKVSAEYDYVVLDLPPLAPVVDARAIAGRVDGFIMVVEWGSIARKVVKQTLEAEHQIAERTLGVVLNKVDVQKLKLYREYGSSDYYSSRYSSYYVDHES</sequence>
<evidence type="ECO:0000256" key="8">
    <source>
        <dbReference type="ARBA" id="ARBA00022692"/>
    </source>
</evidence>
<dbReference type="NCBIfam" id="TIGR01005">
    <property type="entry name" value="eps_transp_fam"/>
    <property type="match status" value="1"/>
</dbReference>
<evidence type="ECO:0000256" key="13">
    <source>
        <dbReference type="ARBA" id="ARBA00023136"/>
    </source>
</evidence>
<dbReference type="Pfam" id="PF13807">
    <property type="entry name" value="GNVR"/>
    <property type="match status" value="1"/>
</dbReference>
<evidence type="ECO:0000313" key="22">
    <source>
        <dbReference type="Proteomes" id="UP000316801"/>
    </source>
</evidence>
<evidence type="ECO:0000256" key="16">
    <source>
        <dbReference type="SAM" id="Coils"/>
    </source>
</evidence>
<dbReference type="EC" id="2.7.10.2" evidence="4"/>
<organism evidence="21 22">
    <name type="scientific">Rhizobium straminoryzae</name>
    <dbReference type="NCBI Taxonomy" id="1387186"/>
    <lineage>
        <taxon>Bacteria</taxon>
        <taxon>Pseudomonadati</taxon>
        <taxon>Pseudomonadota</taxon>
        <taxon>Alphaproteobacteria</taxon>
        <taxon>Hyphomicrobiales</taxon>
        <taxon>Rhizobiaceae</taxon>
        <taxon>Rhizobium/Agrobacterium group</taxon>
        <taxon>Rhizobium</taxon>
    </lineage>
</organism>
<dbReference type="Gene3D" id="3.40.50.300">
    <property type="entry name" value="P-loop containing nucleotide triphosphate hydrolases"/>
    <property type="match status" value="1"/>
</dbReference>
<comment type="catalytic activity">
    <reaction evidence="15">
        <text>L-tyrosyl-[protein] + ATP = O-phospho-L-tyrosyl-[protein] + ADP + H(+)</text>
        <dbReference type="Rhea" id="RHEA:10596"/>
        <dbReference type="Rhea" id="RHEA-COMP:10136"/>
        <dbReference type="Rhea" id="RHEA-COMP:20101"/>
        <dbReference type="ChEBI" id="CHEBI:15378"/>
        <dbReference type="ChEBI" id="CHEBI:30616"/>
        <dbReference type="ChEBI" id="CHEBI:46858"/>
        <dbReference type="ChEBI" id="CHEBI:61978"/>
        <dbReference type="ChEBI" id="CHEBI:456216"/>
        <dbReference type="EC" id="2.7.10.2"/>
    </reaction>
</comment>
<keyword evidence="12 17" id="KW-1133">Transmembrane helix</keyword>
<reference evidence="21 22" key="1">
    <citation type="submission" date="2019-07" db="EMBL/GenBank/DDBJ databases">
        <title>Ln-dependent methylotrophs.</title>
        <authorList>
            <person name="Tani A."/>
        </authorList>
    </citation>
    <scope>NUCLEOTIDE SEQUENCE [LARGE SCALE GENOMIC DNA]</scope>
    <source>
        <strain evidence="21 22">SM12</strain>
    </source>
</reference>
<dbReference type="InterPro" id="IPR005702">
    <property type="entry name" value="Wzc-like_C"/>
</dbReference>
<dbReference type="InterPro" id="IPR005700">
    <property type="entry name" value="EPS_ExoP-like"/>
</dbReference>
<evidence type="ECO:0000256" key="14">
    <source>
        <dbReference type="ARBA" id="ARBA00023137"/>
    </source>
</evidence>
<feature type="transmembrane region" description="Helical" evidence="17">
    <location>
        <begin position="7"/>
        <end position="31"/>
    </location>
</feature>
<dbReference type="PANTHER" id="PTHR32309">
    <property type="entry name" value="TYROSINE-PROTEIN KINASE"/>
    <property type="match status" value="1"/>
</dbReference>
<evidence type="ECO:0000259" key="20">
    <source>
        <dbReference type="Pfam" id="PF13807"/>
    </source>
</evidence>
<dbReference type="NCBIfam" id="TIGR01007">
    <property type="entry name" value="eps_fam"/>
    <property type="match status" value="1"/>
</dbReference>
<name>A0A549TBE0_9HYPH</name>
<dbReference type="EMBL" id="VJMG01000023">
    <property type="protein sequence ID" value="TRL39184.1"/>
    <property type="molecule type" value="Genomic_DNA"/>
</dbReference>
<feature type="domain" description="Tyrosine-protein kinase G-rich" evidence="20">
    <location>
        <begin position="365"/>
        <end position="444"/>
    </location>
</feature>
<keyword evidence="13 17" id="KW-0472">Membrane</keyword>
<evidence type="ECO:0000256" key="2">
    <source>
        <dbReference type="ARBA" id="ARBA00007316"/>
    </source>
</evidence>
<comment type="caution">
    <text evidence="21">The sequence shown here is derived from an EMBL/GenBank/DDBJ whole genome shotgun (WGS) entry which is preliminary data.</text>
</comment>
<dbReference type="InterPro" id="IPR003856">
    <property type="entry name" value="LPS_length_determ_N"/>
</dbReference>
<dbReference type="GO" id="GO:0004715">
    <property type="term" value="F:non-membrane spanning protein tyrosine kinase activity"/>
    <property type="evidence" value="ECO:0007669"/>
    <property type="project" value="UniProtKB-EC"/>
</dbReference>
<keyword evidence="11" id="KW-0067">ATP-binding</keyword>
<comment type="subcellular location">
    <subcellularLocation>
        <location evidence="1">Cell inner membrane</location>
        <topology evidence="1">Multi-pass membrane protein</topology>
    </subcellularLocation>
</comment>
<keyword evidence="16" id="KW-0175">Coiled coil</keyword>
<feature type="domain" description="Polysaccharide chain length determinant N-terminal" evidence="18">
    <location>
        <begin position="2"/>
        <end position="78"/>
    </location>
</feature>
<proteinExistence type="inferred from homology"/>
<dbReference type="PANTHER" id="PTHR32309:SF13">
    <property type="entry name" value="FERRIC ENTEROBACTIN TRANSPORT PROTEIN FEPE"/>
    <property type="match status" value="1"/>
</dbReference>
<dbReference type="SUPFAM" id="SSF52540">
    <property type="entry name" value="P-loop containing nucleoside triphosphate hydrolases"/>
    <property type="match status" value="1"/>
</dbReference>
<keyword evidence="5" id="KW-1003">Cell membrane</keyword>
<dbReference type="InterPro" id="IPR032807">
    <property type="entry name" value="GNVR"/>
</dbReference>
<dbReference type="InterPro" id="IPR025669">
    <property type="entry name" value="AAA_dom"/>
</dbReference>
<evidence type="ECO:0000259" key="18">
    <source>
        <dbReference type="Pfam" id="PF02706"/>
    </source>
</evidence>
<evidence type="ECO:0000256" key="6">
    <source>
        <dbReference type="ARBA" id="ARBA00022519"/>
    </source>
</evidence>
<dbReference type="InterPro" id="IPR027417">
    <property type="entry name" value="P-loop_NTPase"/>
</dbReference>
<keyword evidence="14" id="KW-0829">Tyrosine-protein kinase</keyword>
<evidence type="ECO:0000256" key="4">
    <source>
        <dbReference type="ARBA" id="ARBA00011903"/>
    </source>
</evidence>
<evidence type="ECO:0000256" key="12">
    <source>
        <dbReference type="ARBA" id="ARBA00022989"/>
    </source>
</evidence>
<gene>
    <name evidence="21" type="ORF">FNA46_10360</name>
</gene>
<dbReference type="Proteomes" id="UP000316801">
    <property type="component" value="Unassembled WGS sequence"/>
</dbReference>
<evidence type="ECO:0000256" key="17">
    <source>
        <dbReference type="SAM" id="Phobius"/>
    </source>
</evidence>
<accession>A0A549TBE0</accession>
<keyword evidence="9" id="KW-0547">Nucleotide-binding</keyword>
<evidence type="ECO:0000256" key="5">
    <source>
        <dbReference type="ARBA" id="ARBA00022475"/>
    </source>
</evidence>
<dbReference type="Pfam" id="PF13614">
    <property type="entry name" value="AAA_31"/>
    <property type="match status" value="1"/>
</dbReference>
<evidence type="ECO:0000256" key="11">
    <source>
        <dbReference type="ARBA" id="ARBA00022840"/>
    </source>
</evidence>
<keyword evidence="22" id="KW-1185">Reference proteome</keyword>
<keyword evidence="8 17" id="KW-0812">Transmembrane</keyword>
<evidence type="ECO:0000256" key="1">
    <source>
        <dbReference type="ARBA" id="ARBA00004429"/>
    </source>
</evidence>
<comment type="similarity">
    <text evidence="3">Belongs to the etk/wzc family.</text>
</comment>
<feature type="domain" description="AAA" evidence="19">
    <location>
        <begin position="535"/>
        <end position="687"/>
    </location>
</feature>
<dbReference type="InterPro" id="IPR050445">
    <property type="entry name" value="Bact_polysacc_biosynth/exp"/>
</dbReference>
<dbReference type="Pfam" id="PF02706">
    <property type="entry name" value="Wzz"/>
    <property type="match status" value="1"/>
</dbReference>
<dbReference type="GO" id="GO:0005886">
    <property type="term" value="C:plasma membrane"/>
    <property type="evidence" value="ECO:0007669"/>
    <property type="project" value="UniProtKB-SubCell"/>
</dbReference>
<evidence type="ECO:0000256" key="3">
    <source>
        <dbReference type="ARBA" id="ARBA00008883"/>
    </source>
</evidence>
<evidence type="ECO:0000256" key="10">
    <source>
        <dbReference type="ARBA" id="ARBA00022777"/>
    </source>
</evidence>
<comment type="similarity">
    <text evidence="2">Belongs to the CpsD/CapB family.</text>
</comment>
<feature type="coiled-coil region" evidence="16">
    <location>
        <begin position="324"/>
        <end position="382"/>
    </location>
</feature>
<protein>
    <recommendedName>
        <fullName evidence="4">non-specific protein-tyrosine kinase</fullName>
        <ecNumber evidence="4">2.7.10.2</ecNumber>
    </recommendedName>
</protein>
<evidence type="ECO:0000256" key="7">
    <source>
        <dbReference type="ARBA" id="ARBA00022679"/>
    </source>
</evidence>
<keyword evidence="7 21" id="KW-0808">Transferase</keyword>
<evidence type="ECO:0000256" key="9">
    <source>
        <dbReference type="ARBA" id="ARBA00022741"/>
    </source>
</evidence>
<dbReference type="AlphaFoldDB" id="A0A549TBE0"/>
<evidence type="ECO:0000256" key="15">
    <source>
        <dbReference type="ARBA" id="ARBA00051245"/>
    </source>
</evidence>
<keyword evidence="6" id="KW-0997">Cell inner membrane</keyword>
<evidence type="ECO:0000259" key="19">
    <source>
        <dbReference type="Pfam" id="PF13614"/>
    </source>
</evidence>
<dbReference type="CDD" id="cd05387">
    <property type="entry name" value="BY-kinase"/>
    <property type="match status" value="1"/>
</dbReference>
<evidence type="ECO:0000313" key="21">
    <source>
        <dbReference type="EMBL" id="TRL39184.1"/>
    </source>
</evidence>